<proteinExistence type="predicted"/>
<name>A0A098VWS8_9MICR</name>
<evidence type="ECO:0000256" key="1">
    <source>
        <dbReference type="PROSITE-ProRule" id="PRU00339"/>
    </source>
</evidence>
<dbReference type="HOGENOM" id="CLU_029573_1_0_1"/>
<dbReference type="SMART" id="SM00088">
    <property type="entry name" value="PINT"/>
    <property type="match status" value="1"/>
</dbReference>
<dbReference type="Pfam" id="PF01399">
    <property type="entry name" value="PCI"/>
    <property type="match status" value="1"/>
</dbReference>
<dbReference type="PROSITE" id="PS50250">
    <property type="entry name" value="PCI"/>
    <property type="match status" value="1"/>
</dbReference>
<dbReference type="PANTHER" id="PTHR10678">
    <property type="entry name" value="26S PROTEASOME NON-ATPASE REGULATORY SUBUNIT 11/COP9 SIGNALOSOME COMPLEX SUBUNIT 2"/>
    <property type="match status" value="1"/>
</dbReference>
<dbReference type="InterPro" id="IPR036390">
    <property type="entry name" value="WH_DNA-bd_sf"/>
</dbReference>
<feature type="repeat" description="TPR" evidence="1">
    <location>
        <begin position="76"/>
        <end position="109"/>
    </location>
</feature>
<dbReference type="Proteomes" id="UP000029725">
    <property type="component" value="Unassembled WGS sequence"/>
</dbReference>
<dbReference type="GeneID" id="25258958"/>
<evidence type="ECO:0000313" key="4">
    <source>
        <dbReference type="Proteomes" id="UP000029725"/>
    </source>
</evidence>
<accession>A0A098VWS8</accession>
<dbReference type="Gene3D" id="1.25.40.570">
    <property type="match status" value="1"/>
</dbReference>
<dbReference type="SMART" id="SM00753">
    <property type="entry name" value="PAM"/>
    <property type="match status" value="1"/>
</dbReference>
<dbReference type="SUPFAM" id="SSF46785">
    <property type="entry name" value="Winged helix' DNA-binding domain"/>
    <property type="match status" value="1"/>
</dbReference>
<organism evidence="3 4">
    <name type="scientific">Mitosporidium daphniae</name>
    <dbReference type="NCBI Taxonomy" id="1485682"/>
    <lineage>
        <taxon>Eukaryota</taxon>
        <taxon>Fungi</taxon>
        <taxon>Fungi incertae sedis</taxon>
        <taxon>Microsporidia</taxon>
        <taxon>Mitosporidium</taxon>
    </lineage>
</organism>
<gene>
    <name evidence="3" type="ORF">DI09_1p660</name>
</gene>
<dbReference type="InterPro" id="IPR019734">
    <property type="entry name" value="TPR_rpt"/>
</dbReference>
<keyword evidence="4" id="KW-1185">Reference proteome</keyword>
<evidence type="ECO:0000313" key="3">
    <source>
        <dbReference type="EMBL" id="KGG52216.1"/>
    </source>
</evidence>
<dbReference type="InterPro" id="IPR000717">
    <property type="entry name" value="PCI_dom"/>
</dbReference>
<dbReference type="EMBL" id="JMKJ01000111">
    <property type="protein sequence ID" value="KGG52216.1"/>
    <property type="molecule type" value="Genomic_DNA"/>
</dbReference>
<dbReference type="VEuPathDB" id="MicrosporidiaDB:DI09_1p660"/>
<evidence type="ECO:0000259" key="2">
    <source>
        <dbReference type="PROSITE" id="PS50250"/>
    </source>
</evidence>
<comment type="caution">
    <text evidence="3">The sequence shown here is derived from an EMBL/GenBank/DDBJ whole genome shotgun (WGS) entry which is preliminary data.</text>
</comment>
<reference evidence="3 4" key="1">
    <citation type="submission" date="2014-04" db="EMBL/GenBank/DDBJ databases">
        <title>A new species of microsporidia sheds light on the evolution of extreme parasitism.</title>
        <authorList>
            <person name="Haag K.L."/>
            <person name="James T.Y."/>
            <person name="Larsson R."/>
            <person name="Schaer T.M."/>
            <person name="Refardt D."/>
            <person name="Pombert J.-F."/>
            <person name="Ebert D."/>
        </authorList>
    </citation>
    <scope>NUCLEOTIDE SEQUENCE [LARGE SCALE GENOMIC DNA]</scope>
    <source>
        <strain evidence="3 4">UGP3</strain>
        <tissue evidence="3">Spores</tissue>
    </source>
</reference>
<protein>
    <recommendedName>
        <fullName evidence="2">PCI domain-containing protein</fullName>
    </recommendedName>
</protein>
<dbReference type="InterPro" id="IPR050871">
    <property type="entry name" value="26S_Proteasome/COP9_Components"/>
</dbReference>
<dbReference type="PROSITE" id="PS50005">
    <property type="entry name" value="TPR"/>
    <property type="match status" value="1"/>
</dbReference>
<feature type="domain" description="PCI" evidence="2">
    <location>
        <begin position="92"/>
        <end position="260"/>
    </location>
</feature>
<dbReference type="RefSeq" id="XP_013238643.1">
    <property type="nucleotide sequence ID" value="XM_013383189.1"/>
</dbReference>
<dbReference type="AlphaFoldDB" id="A0A098VWS8"/>
<keyword evidence="1" id="KW-0802">TPR repeat</keyword>
<dbReference type="OrthoDB" id="1418352at2759"/>
<sequence length="297" mass="32555">MCRLFEKKDEPKRALALISSLYKELRKMDDKILLVEIQLLESQVYHSIQNVPKAKASLTGARAMANTIYCSSDTQAMLDLYAGILHAEEGDYRTAHSFFYEAVEAKPENPAIAGRALTYMLLMLLILEKEIIANTAGWKAYSPAAKALPESIAAMGEIAKAVLGHSLATFESLLSSPNIEGALDLWCRTRLMSLGNILLRTNLQTLIAPYSRVQISFLAQRLGLPVDLVLSRLSQMILDKQLLGFIDQGADILQLLEEGPENVDQIYPSLIATIGHLEGAVDALGRKAALLSANTAQ</sequence>